<feature type="domain" description="Histidine kinase" evidence="8">
    <location>
        <begin position="253"/>
        <end position="468"/>
    </location>
</feature>
<keyword evidence="10" id="KW-1185">Reference proteome</keyword>
<dbReference type="PRINTS" id="PR00344">
    <property type="entry name" value="BCTRLSENSOR"/>
</dbReference>
<evidence type="ECO:0000313" key="9">
    <source>
        <dbReference type="EMBL" id="SDI27926.1"/>
    </source>
</evidence>
<sequence length="478" mass="54046">MAYRSVFLRSKYLFIMQNPKLNYFFVRYCRRIPHLWNSLIGDSSNFSLESRIFHSISLSLMVLAACYIPYNLVAGLKVAAVSCLLIGTVFLHQFYFSRFRSKPHSNVIFGITGLFIFSVNYFSNAGISGSTDLIWPSYLLLVFAISPYRQHLAWLSTYVIVFILIHLAEYLDPSLVSHPFVQGEGQVLDRITAFPIPVLAIYIIIKFIRKNYDKERSEVSEKTKSIELRNEQMLQHKEQLEKSNAEKSKLMSIISHDLRAPLINIQNYLELLSEDQLDSQDREMLENSLKNATRDTINMLSNLLNWSRTQMTGPVVHLTALNLLGTLLPTLEMERSLAAVKKIDLRWDIASGLTATGDKDMLELVIRNLISNAIKFTRPNGLILIRGSISGADCKLEVNDNGVGIPSDKRAGLFSPVTEPAYGTENERGIGLGLVLCKDFMERQGGRLNYESTVGTGSSFFIFLPLSEQVPNLPDRAR</sequence>
<reference evidence="10" key="1">
    <citation type="submission" date="2016-10" db="EMBL/GenBank/DDBJ databases">
        <authorList>
            <person name="Varghese N."/>
            <person name="Submissions S."/>
        </authorList>
    </citation>
    <scope>NUCLEOTIDE SEQUENCE [LARGE SCALE GENOMIC DNA]</scope>
    <source>
        <strain evidence="10">Gh-67</strain>
    </source>
</reference>
<feature type="transmembrane region" description="Helical" evidence="7">
    <location>
        <begin position="52"/>
        <end position="70"/>
    </location>
</feature>
<dbReference type="InterPro" id="IPR036097">
    <property type="entry name" value="HisK_dim/P_sf"/>
</dbReference>
<evidence type="ECO:0000256" key="4">
    <source>
        <dbReference type="ARBA" id="ARBA00022679"/>
    </source>
</evidence>
<dbReference type="Pfam" id="PF02518">
    <property type="entry name" value="HATPase_c"/>
    <property type="match status" value="1"/>
</dbReference>
<feature type="transmembrane region" description="Helical" evidence="7">
    <location>
        <begin position="107"/>
        <end position="123"/>
    </location>
</feature>
<evidence type="ECO:0000256" key="5">
    <source>
        <dbReference type="ARBA" id="ARBA00022777"/>
    </source>
</evidence>
<feature type="transmembrane region" description="Helical" evidence="7">
    <location>
        <begin position="191"/>
        <end position="208"/>
    </location>
</feature>
<dbReference type="SMART" id="SM00387">
    <property type="entry name" value="HATPase_c"/>
    <property type="match status" value="1"/>
</dbReference>
<dbReference type="RefSeq" id="WP_256337531.1">
    <property type="nucleotide sequence ID" value="NZ_FNCG01000018.1"/>
</dbReference>
<dbReference type="Proteomes" id="UP000199705">
    <property type="component" value="Unassembled WGS sequence"/>
</dbReference>
<feature type="transmembrane region" description="Helical" evidence="7">
    <location>
        <begin position="76"/>
        <end position="95"/>
    </location>
</feature>
<feature type="transmembrane region" description="Helical" evidence="7">
    <location>
        <begin position="152"/>
        <end position="171"/>
    </location>
</feature>
<proteinExistence type="predicted"/>
<evidence type="ECO:0000256" key="7">
    <source>
        <dbReference type="SAM" id="Phobius"/>
    </source>
</evidence>
<keyword evidence="7" id="KW-0472">Membrane</keyword>
<dbReference type="PROSITE" id="PS50109">
    <property type="entry name" value="HIS_KIN"/>
    <property type="match status" value="1"/>
</dbReference>
<organism evidence="9 10">
    <name type="scientific">Mucilaginibacter gossypii</name>
    <dbReference type="NCBI Taxonomy" id="551996"/>
    <lineage>
        <taxon>Bacteria</taxon>
        <taxon>Pseudomonadati</taxon>
        <taxon>Bacteroidota</taxon>
        <taxon>Sphingobacteriia</taxon>
        <taxon>Sphingobacteriales</taxon>
        <taxon>Sphingobacteriaceae</taxon>
        <taxon>Mucilaginibacter</taxon>
    </lineage>
</organism>
<comment type="catalytic activity">
    <reaction evidence="1">
        <text>ATP + protein L-histidine = ADP + protein N-phospho-L-histidine.</text>
        <dbReference type="EC" id="2.7.13.3"/>
    </reaction>
</comment>
<dbReference type="SMART" id="SM00388">
    <property type="entry name" value="HisKA"/>
    <property type="match status" value="1"/>
</dbReference>
<gene>
    <name evidence="9" type="ORF">SAMN05192573_11848</name>
</gene>
<dbReference type="CDD" id="cd00075">
    <property type="entry name" value="HATPase"/>
    <property type="match status" value="1"/>
</dbReference>
<accession>A0A1G8J9Q5</accession>
<dbReference type="EC" id="2.7.13.3" evidence="2"/>
<keyword evidence="7" id="KW-0812">Transmembrane</keyword>
<dbReference type="InterPro" id="IPR003661">
    <property type="entry name" value="HisK_dim/P_dom"/>
</dbReference>
<dbReference type="GO" id="GO:0000155">
    <property type="term" value="F:phosphorelay sensor kinase activity"/>
    <property type="evidence" value="ECO:0007669"/>
    <property type="project" value="InterPro"/>
</dbReference>
<evidence type="ECO:0000313" key="10">
    <source>
        <dbReference type="Proteomes" id="UP000199705"/>
    </source>
</evidence>
<dbReference type="InterPro" id="IPR036890">
    <property type="entry name" value="HATPase_C_sf"/>
</dbReference>
<evidence type="ECO:0000259" key="8">
    <source>
        <dbReference type="PROSITE" id="PS50109"/>
    </source>
</evidence>
<dbReference type="InterPro" id="IPR003594">
    <property type="entry name" value="HATPase_dom"/>
</dbReference>
<keyword evidence="7" id="KW-1133">Transmembrane helix</keyword>
<dbReference type="STRING" id="551996.SAMN05192573_11848"/>
<evidence type="ECO:0000256" key="6">
    <source>
        <dbReference type="ARBA" id="ARBA00023012"/>
    </source>
</evidence>
<dbReference type="InterPro" id="IPR005467">
    <property type="entry name" value="His_kinase_dom"/>
</dbReference>
<evidence type="ECO:0000256" key="3">
    <source>
        <dbReference type="ARBA" id="ARBA00022553"/>
    </source>
</evidence>
<dbReference type="EMBL" id="FNCG01000018">
    <property type="protein sequence ID" value="SDI27926.1"/>
    <property type="molecule type" value="Genomic_DNA"/>
</dbReference>
<keyword evidence="5 9" id="KW-0418">Kinase</keyword>
<protein>
    <recommendedName>
        <fullName evidence="2">histidine kinase</fullName>
        <ecNumber evidence="2">2.7.13.3</ecNumber>
    </recommendedName>
</protein>
<keyword evidence="3" id="KW-0597">Phosphoprotein</keyword>
<dbReference type="PANTHER" id="PTHR43711">
    <property type="entry name" value="TWO-COMPONENT HISTIDINE KINASE"/>
    <property type="match status" value="1"/>
</dbReference>
<evidence type="ECO:0000256" key="2">
    <source>
        <dbReference type="ARBA" id="ARBA00012438"/>
    </source>
</evidence>
<dbReference type="CDD" id="cd00082">
    <property type="entry name" value="HisKA"/>
    <property type="match status" value="1"/>
</dbReference>
<evidence type="ECO:0000256" key="1">
    <source>
        <dbReference type="ARBA" id="ARBA00000085"/>
    </source>
</evidence>
<keyword evidence="4" id="KW-0808">Transferase</keyword>
<keyword evidence="6" id="KW-0902">Two-component regulatory system</keyword>
<dbReference type="PANTHER" id="PTHR43711:SF26">
    <property type="entry name" value="SENSOR HISTIDINE KINASE RCSC"/>
    <property type="match status" value="1"/>
</dbReference>
<dbReference type="SUPFAM" id="SSF55874">
    <property type="entry name" value="ATPase domain of HSP90 chaperone/DNA topoisomerase II/histidine kinase"/>
    <property type="match status" value="1"/>
</dbReference>
<dbReference type="SUPFAM" id="SSF47384">
    <property type="entry name" value="Homodimeric domain of signal transducing histidine kinase"/>
    <property type="match status" value="1"/>
</dbReference>
<dbReference type="Pfam" id="PF00512">
    <property type="entry name" value="HisKA"/>
    <property type="match status" value="1"/>
</dbReference>
<dbReference type="Gene3D" id="1.10.287.130">
    <property type="match status" value="1"/>
</dbReference>
<name>A0A1G8J9Q5_9SPHI</name>
<dbReference type="AlphaFoldDB" id="A0A1G8J9Q5"/>
<feature type="transmembrane region" description="Helical" evidence="7">
    <location>
        <begin position="129"/>
        <end position="145"/>
    </location>
</feature>
<dbReference type="InterPro" id="IPR050736">
    <property type="entry name" value="Sensor_HK_Regulatory"/>
</dbReference>
<dbReference type="InterPro" id="IPR004358">
    <property type="entry name" value="Sig_transdc_His_kin-like_C"/>
</dbReference>
<dbReference type="Gene3D" id="3.30.565.10">
    <property type="entry name" value="Histidine kinase-like ATPase, C-terminal domain"/>
    <property type="match status" value="1"/>
</dbReference>